<dbReference type="Proteomes" id="UP000243308">
    <property type="component" value="Unassembled WGS sequence"/>
</dbReference>
<feature type="compositionally biased region" description="Low complexity" evidence="1">
    <location>
        <begin position="34"/>
        <end position="46"/>
    </location>
</feature>
<evidence type="ECO:0000313" key="2">
    <source>
        <dbReference type="EMBL" id="KFH62069.1"/>
    </source>
</evidence>
<evidence type="ECO:0000313" key="3">
    <source>
        <dbReference type="Proteomes" id="UP000243308"/>
    </source>
</evidence>
<sequence>MFARPWRKVEIGVSALEQTPNKGLDIFGTGDPASYNPSSSYSSTTSHIEKEHSSKSVEDDDDDTKELAWLNTTPYSTEEVRDIQSIVIALRSRVFIPRISFGGRSPETEYGTQSSTVVLFGRERPDQKEGPVAVFAEKIWYGPRDEVTWSRVEYGPESVEGLVWWQGRVGRDKSHWRQIQGAELEKLVHTAKEIQSQVENLAAHVDPSQCRS</sequence>
<dbReference type="OrthoDB" id="191601at2759"/>
<accession>A0A086TJE2</accession>
<evidence type="ECO:0000256" key="1">
    <source>
        <dbReference type="SAM" id="MobiDB-lite"/>
    </source>
</evidence>
<feature type="compositionally biased region" description="Basic and acidic residues" evidence="1">
    <location>
        <begin position="47"/>
        <end position="57"/>
    </location>
</feature>
<dbReference type="AlphaFoldDB" id="A0A086TJE2"/>
<gene>
    <name evidence="2" type="ORF">MVEG_11708</name>
</gene>
<protein>
    <submittedName>
        <fullName evidence="2">Uncharacterized protein</fullName>
    </submittedName>
</protein>
<keyword evidence="3" id="KW-1185">Reference proteome</keyword>
<reference evidence="2 3" key="1">
    <citation type="submission" date="2011-02" db="EMBL/GenBank/DDBJ databases">
        <title>The Genome Sequence of Mortierella verticillata NRRL 6337.</title>
        <authorList>
            <consortium name="The Broad Institute Genome Sequencing Platform"/>
            <person name="Russ C."/>
            <person name="Cuomo C."/>
            <person name="Burger G."/>
            <person name="Gray M.W."/>
            <person name="Holland P.W.H."/>
            <person name="King N."/>
            <person name="Lang F.B.F."/>
            <person name="Roger A.J."/>
            <person name="Ruiz-Trillo I."/>
            <person name="Young S.K."/>
            <person name="Zeng Q."/>
            <person name="Gargeya S."/>
            <person name="Alvarado L."/>
            <person name="Berlin A."/>
            <person name="Chapman S.B."/>
            <person name="Chen Z."/>
            <person name="Freedman E."/>
            <person name="Gellesch M."/>
            <person name="Goldberg J."/>
            <person name="Griggs A."/>
            <person name="Gujja S."/>
            <person name="Heilman E."/>
            <person name="Heiman D."/>
            <person name="Howarth C."/>
            <person name="Mehta T."/>
            <person name="Neiman D."/>
            <person name="Pearson M."/>
            <person name="Roberts A."/>
            <person name="Saif S."/>
            <person name="Shea T."/>
            <person name="Shenoy N."/>
            <person name="Sisk P."/>
            <person name="Stolte C."/>
            <person name="Sykes S."/>
            <person name="White J."/>
            <person name="Yandava C."/>
            <person name="Haas B."/>
            <person name="Nusbaum C."/>
            <person name="Birren B."/>
        </authorList>
    </citation>
    <scope>NUCLEOTIDE SEQUENCE [LARGE SCALE GENOMIC DNA]</scope>
    <source>
        <strain evidence="2 3">NRRL 6337</strain>
    </source>
</reference>
<dbReference type="EMBL" id="KN042433">
    <property type="protein sequence ID" value="KFH62069.1"/>
    <property type="molecule type" value="Genomic_DNA"/>
</dbReference>
<proteinExistence type="predicted"/>
<feature type="region of interest" description="Disordered" evidence="1">
    <location>
        <begin position="20"/>
        <end position="63"/>
    </location>
</feature>
<name>A0A086TJE2_9FUNG</name>
<organism evidence="2 3">
    <name type="scientific">Podila verticillata NRRL 6337</name>
    <dbReference type="NCBI Taxonomy" id="1069443"/>
    <lineage>
        <taxon>Eukaryota</taxon>
        <taxon>Fungi</taxon>
        <taxon>Fungi incertae sedis</taxon>
        <taxon>Mucoromycota</taxon>
        <taxon>Mortierellomycotina</taxon>
        <taxon>Mortierellomycetes</taxon>
        <taxon>Mortierellales</taxon>
        <taxon>Mortierellaceae</taxon>
        <taxon>Podila</taxon>
    </lineage>
</organism>